<dbReference type="KEGG" id="byl:A4V09_10530"/>
<dbReference type="EMBL" id="CP015405">
    <property type="protein sequence ID" value="ANU76167.1"/>
    <property type="molecule type" value="Genomic_DNA"/>
</dbReference>
<dbReference type="Proteomes" id="UP000092574">
    <property type="component" value="Chromosome"/>
</dbReference>
<sequence>MKKEPERVEMDLQKIFLTPPNTMKEKITLVIIMVVVFVMFFGPVTFTEISPVKGIILSTFPALSISWGWMVLLRSLFRKREFCKDPEPRAKKGEKRHECQYHCKKR</sequence>
<organism evidence="2 3">
    <name type="scientific">Blautia pseudococcoides</name>
    <dbReference type="NCBI Taxonomy" id="1796616"/>
    <lineage>
        <taxon>Bacteria</taxon>
        <taxon>Bacillati</taxon>
        <taxon>Bacillota</taxon>
        <taxon>Clostridia</taxon>
        <taxon>Lachnospirales</taxon>
        <taxon>Lachnospiraceae</taxon>
        <taxon>Blautia</taxon>
    </lineage>
</organism>
<proteinExistence type="predicted"/>
<dbReference type="STRING" id="1796616.A4V09_10530"/>
<keyword evidence="1" id="KW-0812">Transmembrane</keyword>
<gene>
    <name evidence="2" type="ORF">A4V09_10530</name>
</gene>
<protein>
    <submittedName>
        <fullName evidence="2">Uncharacterized protein</fullName>
    </submittedName>
</protein>
<evidence type="ECO:0000313" key="2">
    <source>
        <dbReference type="EMBL" id="ANU76167.1"/>
    </source>
</evidence>
<keyword evidence="1" id="KW-0472">Membrane</keyword>
<evidence type="ECO:0000256" key="1">
    <source>
        <dbReference type="SAM" id="Phobius"/>
    </source>
</evidence>
<accession>A0A1C7I935</accession>
<dbReference type="AlphaFoldDB" id="A0A1C7I935"/>
<feature type="transmembrane region" description="Helical" evidence="1">
    <location>
        <begin position="52"/>
        <end position="72"/>
    </location>
</feature>
<evidence type="ECO:0000313" key="3">
    <source>
        <dbReference type="Proteomes" id="UP000092574"/>
    </source>
</evidence>
<dbReference type="RefSeq" id="WP_065542341.1">
    <property type="nucleotide sequence ID" value="NZ_CP015405.2"/>
</dbReference>
<keyword evidence="3" id="KW-1185">Reference proteome</keyword>
<name>A0A1C7I935_9FIRM</name>
<dbReference type="OrthoDB" id="1975296at2"/>
<reference evidence="2" key="1">
    <citation type="submission" date="2017-04" db="EMBL/GenBank/DDBJ databases">
        <title>Complete Genome Sequences of Twelve Strains of a Stable Defined Moderately Diverse Mouse Microbiota 2 (sDMDMm2).</title>
        <authorList>
            <person name="Uchimura Y."/>
            <person name="Wyss M."/>
            <person name="Brugiroux S."/>
            <person name="Limenitakis J.P."/>
            <person name="Stecher B."/>
            <person name="McCoy K.D."/>
            <person name="Macpherson A.J."/>
        </authorList>
    </citation>
    <scope>NUCLEOTIDE SEQUENCE</scope>
    <source>
        <strain evidence="2">YL58</strain>
    </source>
</reference>
<keyword evidence="1" id="KW-1133">Transmembrane helix</keyword>
<feature type="transmembrane region" description="Helical" evidence="1">
    <location>
        <begin position="27"/>
        <end position="46"/>
    </location>
</feature>